<keyword evidence="6 8" id="KW-0234">DNA repair</keyword>
<evidence type="ECO:0000256" key="9">
    <source>
        <dbReference type="SAM" id="MobiDB-lite"/>
    </source>
</evidence>
<feature type="domain" description="GIY-YIG" evidence="10">
    <location>
        <begin position="10"/>
        <end position="92"/>
    </location>
</feature>
<dbReference type="PANTHER" id="PTHR20208:SF10">
    <property type="entry name" value="STRUCTURE-SPECIFIC ENDONUCLEASE SUBUNIT SLX1"/>
    <property type="match status" value="1"/>
</dbReference>
<evidence type="ECO:0000256" key="2">
    <source>
        <dbReference type="ARBA" id="ARBA00022759"/>
    </source>
</evidence>
<dbReference type="GO" id="GO:0017108">
    <property type="term" value="F:5'-flap endonuclease activity"/>
    <property type="evidence" value="ECO:0007669"/>
    <property type="project" value="InterPro"/>
</dbReference>
<comment type="cofactor">
    <cofactor evidence="8">
        <name>a divalent metal cation</name>
        <dbReference type="ChEBI" id="CHEBI:60240"/>
    </cofactor>
</comment>
<evidence type="ECO:0000313" key="11">
    <source>
        <dbReference type="Proteomes" id="UP000504637"/>
    </source>
</evidence>
<evidence type="ECO:0000256" key="4">
    <source>
        <dbReference type="ARBA" id="ARBA00022801"/>
    </source>
</evidence>
<accession>A0A6J3M3I3</accession>
<evidence type="ECO:0000256" key="7">
    <source>
        <dbReference type="ARBA" id="ARBA00023242"/>
    </source>
</evidence>
<comment type="subunit">
    <text evidence="8">Forms a heterodimer with SLX4.</text>
</comment>
<organism evidence="12">
    <name type="scientific">Dissoconium aciculare CBS 342.82</name>
    <dbReference type="NCBI Taxonomy" id="1314786"/>
    <lineage>
        <taxon>Eukaryota</taxon>
        <taxon>Fungi</taxon>
        <taxon>Dikarya</taxon>
        <taxon>Ascomycota</taxon>
        <taxon>Pezizomycotina</taxon>
        <taxon>Dothideomycetes</taxon>
        <taxon>Dothideomycetidae</taxon>
        <taxon>Mycosphaerellales</taxon>
        <taxon>Dissoconiaceae</taxon>
        <taxon>Dissoconium</taxon>
    </lineage>
</organism>
<dbReference type="HAMAP" id="MF_03100">
    <property type="entry name" value="Endonuc_su_Slx1"/>
    <property type="match status" value="1"/>
</dbReference>
<keyword evidence="7 8" id="KW-0539">Nucleus</keyword>
<dbReference type="AlphaFoldDB" id="A0A6J3M3I3"/>
<keyword evidence="2 8" id="KW-0255">Endonuclease</keyword>
<dbReference type="InterPro" id="IPR027520">
    <property type="entry name" value="Slx1"/>
</dbReference>
<dbReference type="RefSeq" id="XP_033459596.1">
    <property type="nucleotide sequence ID" value="XM_033606424.1"/>
</dbReference>
<dbReference type="GO" id="GO:0008821">
    <property type="term" value="F:crossover junction DNA endonuclease activity"/>
    <property type="evidence" value="ECO:0007669"/>
    <property type="project" value="TreeGrafter"/>
</dbReference>
<protein>
    <recommendedName>
        <fullName evidence="10">GIY-YIG domain-containing protein</fullName>
    </recommendedName>
</protein>
<reference evidence="12" key="2">
    <citation type="submission" date="2020-04" db="EMBL/GenBank/DDBJ databases">
        <authorList>
            <consortium name="NCBI Genome Project"/>
        </authorList>
    </citation>
    <scope>NUCLEOTIDE SEQUENCE</scope>
    <source>
        <strain evidence="12">CBS 342.82</strain>
    </source>
</reference>
<dbReference type="Pfam" id="PF01541">
    <property type="entry name" value="GIY-YIG"/>
    <property type="match status" value="1"/>
</dbReference>
<dbReference type="CDD" id="cd10455">
    <property type="entry name" value="GIY-YIG_SLX1"/>
    <property type="match status" value="1"/>
</dbReference>
<evidence type="ECO:0000256" key="1">
    <source>
        <dbReference type="ARBA" id="ARBA00022722"/>
    </source>
</evidence>
<sequence length="414" mass="45885">MGEFKQPIPAFYACYLLRSIARHAATYVGSTPNPARRLRQHNGETKGGAARTSRDSLRPWEMTCLVTGFPSKIAALQFEWAWQNPNQTRHIPVDARITPFKTITKISARTGRARKRPVRANMSLTDRLANLQLLLNASSFRRWPLQVTFYAKDVFKLWQRASKQYIGRSRSDLSVHLHEPKPDALELAPNSASQDSVAIAPTVNAGIYALSVDYSSIKSRLEETIALFASGRPLKCTVCRKHVPATGSATLVCPGKDCLSITHVQCMSAAFLAADGNTGAIIPTSGQCPKCNTSLQWIDPVKDLTLRMRGEKEIAALFKPKRGKKNAGSVDEVVDSEDELDEPDEDALDIALEMQENGWQELSESSQDEAQKPTQTSKIPLSQKHASFKRPLRETSDLEPVIDDSDWNDAEIIA</sequence>
<evidence type="ECO:0000256" key="6">
    <source>
        <dbReference type="ARBA" id="ARBA00023204"/>
    </source>
</evidence>
<dbReference type="PANTHER" id="PTHR20208">
    <property type="entry name" value="STRUCTURE-SPECIFIC ENDONUCLEASE SUBUNIT SLX1"/>
    <property type="match status" value="1"/>
</dbReference>
<evidence type="ECO:0000256" key="8">
    <source>
        <dbReference type="HAMAP-Rule" id="MF_03100"/>
    </source>
</evidence>
<dbReference type="OrthoDB" id="24645at2759"/>
<dbReference type="Gene3D" id="3.40.1440.10">
    <property type="entry name" value="GIY-YIG endonuclease"/>
    <property type="match status" value="1"/>
</dbReference>
<gene>
    <name evidence="12" type="ORF">K489DRAFT_388552</name>
</gene>
<evidence type="ECO:0000256" key="3">
    <source>
        <dbReference type="ARBA" id="ARBA00022763"/>
    </source>
</evidence>
<dbReference type="InterPro" id="IPR000305">
    <property type="entry name" value="GIY-YIG_endonuc"/>
</dbReference>
<dbReference type="GO" id="GO:0033557">
    <property type="term" value="C:Slx1-Slx4 complex"/>
    <property type="evidence" value="ECO:0007669"/>
    <property type="project" value="UniProtKB-UniRule"/>
</dbReference>
<dbReference type="Pfam" id="PF21202">
    <property type="entry name" value="SLX1_C"/>
    <property type="match status" value="1"/>
</dbReference>
<dbReference type="InterPro" id="IPR013083">
    <property type="entry name" value="Znf_RING/FYVE/PHD"/>
</dbReference>
<dbReference type="InterPro" id="IPR048749">
    <property type="entry name" value="SLX1_C"/>
</dbReference>
<dbReference type="GO" id="GO:0000724">
    <property type="term" value="P:double-strand break repair via homologous recombination"/>
    <property type="evidence" value="ECO:0007669"/>
    <property type="project" value="TreeGrafter"/>
</dbReference>
<keyword evidence="1 8" id="KW-0540">Nuclease</keyword>
<dbReference type="InterPro" id="IPR050381">
    <property type="entry name" value="SLX1_endonuclease"/>
</dbReference>
<reference evidence="12" key="1">
    <citation type="submission" date="2020-01" db="EMBL/GenBank/DDBJ databases">
        <authorList>
            <consortium name="DOE Joint Genome Institute"/>
            <person name="Haridas S."/>
            <person name="Albert R."/>
            <person name="Binder M."/>
            <person name="Bloem J."/>
            <person name="Labutti K."/>
            <person name="Salamov A."/>
            <person name="Andreopoulos B."/>
            <person name="Baker S.E."/>
            <person name="Barry K."/>
            <person name="Bills G."/>
            <person name="Bluhm B.H."/>
            <person name="Cannon C."/>
            <person name="Castanera R."/>
            <person name="Culley D.E."/>
            <person name="Daum C."/>
            <person name="Ezra D."/>
            <person name="Gonzalez J.B."/>
            <person name="Henrissat B."/>
            <person name="Kuo A."/>
            <person name="Liang C."/>
            <person name="Lipzen A."/>
            <person name="Lutzoni F."/>
            <person name="Magnuson J."/>
            <person name="Mondo S."/>
            <person name="Nolan M."/>
            <person name="Ohm R."/>
            <person name="Pangilinan J."/>
            <person name="Park H.-J."/>
            <person name="Ramirez L."/>
            <person name="Alfaro M."/>
            <person name="Sun H."/>
            <person name="Tritt A."/>
            <person name="Yoshinaga Y."/>
            <person name="Zwiers L.-H."/>
            <person name="Turgeon B.G."/>
            <person name="Goodwin S.B."/>
            <person name="Spatafora J.W."/>
            <person name="Crous P.W."/>
            <person name="Grigoriev I.V."/>
        </authorList>
    </citation>
    <scope>NUCLEOTIDE SEQUENCE</scope>
    <source>
        <strain evidence="12">CBS 342.82</strain>
    </source>
</reference>
<comment type="function">
    <text evidence="8">Catalytic subunit of the SLX1-SLX4 structure-specific endonuclease that resolves DNA secondary structures generated during DNA repair and recombination. Has endonuclease activity towards branched DNA substrates, introducing single-strand cuts in duplex DNA close to junctions with ss-DNA.</text>
</comment>
<feature type="compositionally biased region" description="Acidic residues" evidence="9">
    <location>
        <begin position="400"/>
        <end position="414"/>
    </location>
</feature>
<keyword evidence="11" id="KW-1185">Reference proteome</keyword>
<keyword evidence="5 8" id="KW-0233">DNA recombination</keyword>
<keyword evidence="4 8" id="KW-0378">Hydrolase</keyword>
<evidence type="ECO:0000259" key="10">
    <source>
        <dbReference type="PROSITE" id="PS50164"/>
    </source>
</evidence>
<dbReference type="FunFam" id="3.40.1440.10:FF:000006">
    <property type="entry name" value="Structure-specific endonuclease subunit SLX1"/>
    <property type="match status" value="1"/>
</dbReference>
<dbReference type="InterPro" id="IPR035901">
    <property type="entry name" value="GIY-YIG_endonuc_sf"/>
</dbReference>
<comment type="similarity">
    <text evidence="8">Belongs to the SLX1 family.</text>
</comment>
<comment type="subcellular location">
    <subcellularLocation>
        <location evidence="8">Nucleus</location>
    </subcellularLocation>
</comment>
<proteinExistence type="inferred from homology"/>
<name>A0A6J3M3I3_9PEZI</name>
<keyword evidence="3 8" id="KW-0227">DNA damage</keyword>
<dbReference type="Proteomes" id="UP000504637">
    <property type="component" value="Unplaced"/>
</dbReference>
<evidence type="ECO:0000313" key="12">
    <source>
        <dbReference type="RefSeq" id="XP_033459596.1"/>
    </source>
</evidence>
<dbReference type="PROSITE" id="PS50164">
    <property type="entry name" value="GIY_YIG"/>
    <property type="match status" value="1"/>
</dbReference>
<reference evidence="12" key="3">
    <citation type="submission" date="2025-08" db="UniProtKB">
        <authorList>
            <consortium name="RefSeq"/>
        </authorList>
    </citation>
    <scope>IDENTIFICATION</scope>
    <source>
        <strain evidence="12">CBS 342.82</strain>
    </source>
</reference>
<dbReference type="Gene3D" id="3.30.40.10">
    <property type="entry name" value="Zinc/RING finger domain, C3HC4 (zinc finger)"/>
    <property type="match status" value="1"/>
</dbReference>
<feature type="region of interest" description="Disordered" evidence="9">
    <location>
        <begin position="29"/>
        <end position="54"/>
    </location>
</feature>
<feature type="region of interest" description="Disordered" evidence="9">
    <location>
        <begin position="353"/>
        <end position="414"/>
    </location>
</feature>
<evidence type="ECO:0000256" key="5">
    <source>
        <dbReference type="ARBA" id="ARBA00023172"/>
    </source>
</evidence>
<comment type="caution">
    <text evidence="8">Lacks conserved residue(s) required for the propagation of feature annotation.</text>
</comment>
<dbReference type="GeneID" id="54364224"/>